<keyword evidence="1" id="KW-1133">Transmembrane helix</keyword>
<dbReference type="Proteomes" id="UP001525857">
    <property type="component" value="Unassembled WGS sequence"/>
</dbReference>
<accession>A0ABT2NYC5</accession>
<keyword evidence="1" id="KW-0812">Transmembrane</keyword>
<evidence type="ECO:0000313" key="3">
    <source>
        <dbReference type="Proteomes" id="UP001525857"/>
    </source>
</evidence>
<evidence type="ECO:0000313" key="2">
    <source>
        <dbReference type="EMBL" id="MCT8389595.1"/>
    </source>
</evidence>
<gene>
    <name evidence="2" type="ORF">D0501_05845</name>
</gene>
<keyword evidence="1" id="KW-0472">Membrane</keyword>
<keyword evidence="3" id="KW-1185">Reference proteome</keyword>
<feature type="transmembrane region" description="Helical" evidence="1">
    <location>
        <begin position="5"/>
        <end position="21"/>
    </location>
</feature>
<reference evidence="2 3" key="1">
    <citation type="submission" date="2018-08" db="EMBL/GenBank/DDBJ databases">
        <title>Draft genome sequences of Leuconostoc spp. and Weissella spp. with biocontrol potential.</title>
        <authorList>
            <person name="Lo R."/>
            <person name="Ho V.T.T."/>
            <person name="Turner M.S."/>
        </authorList>
    </citation>
    <scope>NUCLEOTIDE SEQUENCE [LARGE SCALE GENOMIC DNA]</scope>
    <source>
        <strain evidence="2 3">733</strain>
    </source>
</reference>
<name>A0ABT2NYC5_9LACO</name>
<dbReference type="EMBL" id="QVOV01000008">
    <property type="protein sequence ID" value="MCT8389595.1"/>
    <property type="molecule type" value="Genomic_DNA"/>
</dbReference>
<evidence type="ECO:0000256" key="1">
    <source>
        <dbReference type="SAM" id="Phobius"/>
    </source>
</evidence>
<protein>
    <submittedName>
        <fullName evidence="2">Uncharacterized protein</fullName>
    </submittedName>
</protein>
<comment type="caution">
    <text evidence="2">The sequence shown here is derived from an EMBL/GenBank/DDBJ whole genome shotgun (WGS) entry which is preliminary data.</text>
</comment>
<proteinExistence type="predicted"/>
<organism evidence="2 3">
    <name type="scientific">Leuconostoc holzapfelii</name>
    <dbReference type="NCBI Taxonomy" id="434464"/>
    <lineage>
        <taxon>Bacteria</taxon>
        <taxon>Bacillati</taxon>
        <taxon>Bacillota</taxon>
        <taxon>Bacilli</taxon>
        <taxon>Lactobacillales</taxon>
        <taxon>Lactobacillaceae</taxon>
        <taxon>Leuconostoc</taxon>
    </lineage>
</organism>
<sequence>MIDVIFYAVYFVIILFCSYVLSVLMDVRSFRMLLFVFLMGYIGRRDRKKRIEIVKEDMTKSVKRIFKTLAQSSDGSLIRNFNLQKSDNQSEEIRLIRKSIKEAEEQFTYSDNDAVMDMRIQGNYTFFQTIRFYSKFLEKDKNIKAVVFSIGKDDKRSKNILKNAKEFSTDVSMAKSPSSTFENRFRNSIIRDIKSNRLKTPISSTN</sequence>